<evidence type="ECO:0000256" key="3">
    <source>
        <dbReference type="ARBA" id="ARBA00022454"/>
    </source>
</evidence>
<keyword evidence="5" id="KW-0238">DNA-binding</keyword>
<evidence type="ECO:0000256" key="5">
    <source>
        <dbReference type="ARBA" id="ARBA00023125"/>
    </source>
</evidence>
<sequence length="170" mass="19409">MTTQLFKVGNGKSAFSRIGSSSEEIEGNEEMIAKYQNPEPSTPVNMQKNPTEPLGSCSSQEQKSLKRSDEKNALGRAYVPWTAEEEEALRLGVLRHGVGAWQVILKDPEFAILKTRTGIQLKDKWRNLVKFNHLSHEETVLAAKNSERRFRRNFRRRRFQAAIAWPVARA</sequence>
<dbReference type="EMBL" id="GBEZ01014612">
    <property type="protein sequence ID" value="JAC71475.1"/>
    <property type="molecule type" value="Transcribed_RNA"/>
</dbReference>
<dbReference type="CDD" id="cd11660">
    <property type="entry name" value="SANT_TRF"/>
    <property type="match status" value="1"/>
</dbReference>
<evidence type="ECO:0000256" key="8">
    <source>
        <dbReference type="SAM" id="MobiDB-lite"/>
    </source>
</evidence>
<gene>
    <name evidence="11" type="ORF">TSPGSL018_1822</name>
</gene>
<proteinExistence type="predicted"/>
<dbReference type="SMART" id="SM00717">
    <property type="entry name" value="SANT"/>
    <property type="match status" value="1"/>
</dbReference>
<evidence type="ECO:0000256" key="6">
    <source>
        <dbReference type="ARBA" id="ARBA00023163"/>
    </source>
</evidence>
<feature type="domain" description="Myb-like" evidence="9">
    <location>
        <begin position="80"/>
        <end position="129"/>
    </location>
</feature>
<feature type="domain" description="HTH myb-type" evidence="10">
    <location>
        <begin position="80"/>
        <end position="133"/>
    </location>
</feature>
<evidence type="ECO:0000313" key="11">
    <source>
        <dbReference type="EMBL" id="JAC71475.1"/>
    </source>
</evidence>
<dbReference type="Pfam" id="PF00249">
    <property type="entry name" value="Myb_DNA-binding"/>
    <property type="match status" value="1"/>
</dbReference>
<keyword evidence="4" id="KW-0805">Transcription regulation</keyword>
<keyword evidence="7" id="KW-0539">Nucleus</keyword>
<evidence type="ECO:0000259" key="10">
    <source>
        <dbReference type="PROSITE" id="PS51294"/>
    </source>
</evidence>
<name>A0A061RLE5_9CHLO</name>
<dbReference type="GO" id="GO:0005694">
    <property type="term" value="C:chromosome"/>
    <property type="evidence" value="ECO:0007669"/>
    <property type="project" value="UniProtKB-SubCell"/>
</dbReference>
<dbReference type="InterPro" id="IPR044597">
    <property type="entry name" value="SMH1-6"/>
</dbReference>
<dbReference type="PROSITE" id="PS51294">
    <property type="entry name" value="HTH_MYB"/>
    <property type="match status" value="1"/>
</dbReference>
<evidence type="ECO:0000256" key="1">
    <source>
        <dbReference type="ARBA" id="ARBA00004286"/>
    </source>
</evidence>
<keyword evidence="6" id="KW-0804">Transcription</keyword>
<organism evidence="11">
    <name type="scientific">Tetraselmis sp. GSL018</name>
    <dbReference type="NCBI Taxonomy" id="582737"/>
    <lineage>
        <taxon>Eukaryota</taxon>
        <taxon>Viridiplantae</taxon>
        <taxon>Chlorophyta</taxon>
        <taxon>core chlorophytes</taxon>
        <taxon>Chlorodendrophyceae</taxon>
        <taxon>Chlorodendrales</taxon>
        <taxon>Chlorodendraceae</taxon>
        <taxon>Tetraselmis</taxon>
    </lineage>
</organism>
<evidence type="ECO:0000256" key="2">
    <source>
        <dbReference type="ARBA" id="ARBA00004604"/>
    </source>
</evidence>
<protein>
    <submittedName>
        <fullName evidence="11">Uncharacterized protein</fullName>
    </submittedName>
</protein>
<reference evidence="11" key="1">
    <citation type="submission" date="2014-05" db="EMBL/GenBank/DDBJ databases">
        <title>The transcriptome of the halophilic microalga Tetraselmis sp. GSL018 isolated from the Great Salt Lake, Utah.</title>
        <authorList>
            <person name="Jinkerson R.E."/>
            <person name="D'Adamo S."/>
            <person name="Posewitz M.C."/>
        </authorList>
    </citation>
    <scope>NUCLEOTIDE SEQUENCE</scope>
    <source>
        <strain evidence="11">GSL018</strain>
    </source>
</reference>
<dbReference type="FunFam" id="1.10.10.60:FF:000168">
    <property type="entry name" value="Telomere repeat-binding factor 1"/>
    <property type="match status" value="1"/>
</dbReference>
<dbReference type="SUPFAM" id="SSF46689">
    <property type="entry name" value="Homeodomain-like"/>
    <property type="match status" value="1"/>
</dbReference>
<dbReference type="PROSITE" id="PS50090">
    <property type="entry name" value="MYB_LIKE"/>
    <property type="match status" value="1"/>
</dbReference>
<dbReference type="GO" id="GO:0005730">
    <property type="term" value="C:nucleolus"/>
    <property type="evidence" value="ECO:0007669"/>
    <property type="project" value="UniProtKB-SubCell"/>
</dbReference>
<dbReference type="InterPro" id="IPR001005">
    <property type="entry name" value="SANT/Myb"/>
</dbReference>
<accession>A0A061RLE5</accession>
<dbReference type="InterPro" id="IPR017930">
    <property type="entry name" value="Myb_dom"/>
</dbReference>
<comment type="subcellular location">
    <subcellularLocation>
        <location evidence="1">Chromosome</location>
    </subcellularLocation>
    <subcellularLocation>
        <location evidence="2">Nucleus</location>
        <location evidence="2">Nucleolus</location>
    </subcellularLocation>
</comment>
<feature type="compositionally biased region" description="Polar residues" evidence="8">
    <location>
        <begin position="38"/>
        <end position="62"/>
    </location>
</feature>
<dbReference type="GO" id="GO:0003691">
    <property type="term" value="F:double-stranded telomeric DNA binding"/>
    <property type="evidence" value="ECO:0007669"/>
    <property type="project" value="InterPro"/>
</dbReference>
<evidence type="ECO:0000256" key="7">
    <source>
        <dbReference type="ARBA" id="ARBA00023242"/>
    </source>
</evidence>
<evidence type="ECO:0000259" key="9">
    <source>
        <dbReference type="PROSITE" id="PS50090"/>
    </source>
</evidence>
<dbReference type="PANTHER" id="PTHR46267:SF15">
    <property type="entry name" value="WINGED HELIX-TURN-HELIX TRANSCRIPTION REPRESSOR DNA-BINDING PROTEIN-RELATED"/>
    <property type="match status" value="1"/>
</dbReference>
<dbReference type="InterPro" id="IPR009057">
    <property type="entry name" value="Homeodomain-like_sf"/>
</dbReference>
<feature type="region of interest" description="Disordered" evidence="8">
    <location>
        <begin position="1"/>
        <end position="70"/>
    </location>
</feature>
<dbReference type="PANTHER" id="PTHR46267">
    <property type="entry name" value="SINGLE MYB HISTONE 4"/>
    <property type="match status" value="1"/>
</dbReference>
<keyword evidence="3" id="KW-0158">Chromosome</keyword>
<dbReference type="AlphaFoldDB" id="A0A061RLE5"/>
<evidence type="ECO:0000256" key="4">
    <source>
        <dbReference type="ARBA" id="ARBA00023015"/>
    </source>
</evidence>
<dbReference type="Gene3D" id="1.10.246.220">
    <property type="match status" value="1"/>
</dbReference>